<evidence type="ECO:0000256" key="1">
    <source>
        <dbReference type="SAM" id="MobiDB-lite"/>
    </source>
</evidence>
<reference evidence="3" key="1">
    <citation type="journal article" date="2018" name="Gigascience">
        <title>Genome assembly of the Pink Ipe (Handroanthus impetiginosus, Bignoniaceae), a highly valued, ecologically keystone Neotropical timber forest tree.</title>
        <authorList>
            <person name="Silva-Junior O.B."/>
            <person name="Grattapaglia D."/>
            <person name="Novaes E."/>
            <person name="Collevatti R.G."/>
        </authorList>
    </citation>
    <scope>NUCLEOTIDE SEQUENCE [LARGE SCALE GENOMIC DNA]</scope>
    <source>
        <strain evidence="3">cv. UFG-1</strain>
    </source>
</reference>
<dbReference type="AlphaFoldDB" id="A0A2G9IA92"/>
<organism evidence="2 3">
    <name type="scientific">Handroanthus impetiginosus</name>
    <dbReference type="NCBI Taxonomy" id="429701"/>
    <lineage>
        <taxon>Eukaryota</taxon>
        <taxon>Viridiplantae</taxon>
        <taxon>Streptophyta</taxon>
        <taxon>Embryophyta</taxon>
        <taxon>Tracheophyta</taxon>
        <taxon>Spermatophyta</taxon>
        <taxon>Magnoliopsida</taxon>
        <taxon>eudicotyledons</taxon>
        <taxon>Gunneridae</taxon>
        <taxon>Pentapetalae</taxon>
        <taxon>asterids</taxon>
        <taxon>lamiids</taxon>
        <taxon>Lamiales</taxon>
        <taxon>Bignoniaceae</taxon>
        <taxon>Crescentiina</taxon>
        <taxon>Tabebuia alliance</taxon>
        <taxon>Handroanthus</taxon>
    </lineage>
</organism>
<protein>
    <submittedName>
        <fullName evidence="2">Uncharacterized protein</fullName>
    </submittedName>
</protein>
<keyword evidence="3" id="KW-1185">Reference proteome</keyword>
<proteinExistence type="predicted"/>
<dbReference type="Proteomes" id="UP000231279">
    <property type="component" value="Unassembled WGS sequence"/>
</dbReference>
<accession>A0A2G9IA92</accession>
<feature type="region of interest" description="Disordered" evidence="1">
    <location>
        <begin position="129"/>
        <end position="164"/>
    </location>
</feature>
<dbReference type="EMBL" id="NKXS01000063">
    <property type="protein sequence ID" value="PIN26676.1"/>
    <property type="molecule type" value="Genomic_DNA"/>
</dbReference>
<dbReference type="STRING" id="429701.A0A2G9IA92"/>
<name>A0A2G9IA92_9LAMI</name>
<comment type="caution">
    <text evidence="2">The sequence shown here is derived from an EMBL/GenBank/DDBJ whole genome shotgun (WGS) entry which is preliminary data.</text>
</comment>
<dbReference type="OrthoDB" id="911186at2759"/>
<gene>
    <name evidence="2" type="ORF">CDL12_00569</name>
</gene>
<evidence type="ECO:0000313" key="3">
    <source>
        <dbReference type="Proteomes" id="UP000231279"/>
    </source>
</evidence>
<evidence type="ECO:0000313" key="2">
    <source>
        <dbReference type="EMBL" id="PIN26676.1"/>
    </source>
</evidence>
<sequence>MDFQKRLGVYVGYESPSKIKYLQPMIGDLFTTKFADCHVDESVFPTLGGEDKQRVKEIDWNVSSLSHLDSRTKPCEQEVLKIIHLQNIANQLLSAFTNLLKVMKSHIPAANAPIQIEVLVGQSVNANETKPRLKCGRPIDSKNKNPRKRKGGNDQDNHNVNAHT</sequence>